<dbReference type="Proteomes" id="UP000717996">
    <property type="component" value="Unassembled WGS sequence"/>
</dbReference>
<dbReference type="OrthoDB" id="5600085at2759"/>
<dbReference type="AlphaFoldDB" id="A0A9P6XZH3"/>
<sequence length="196" mass="20989">MQLLPLPQSDPTQPTDKKASCCSQTVSKEPPTDQKEQPEDGCQKQASPGNACCSSKSRVSCCSTAPDDDSQTNSCCSGSQINNSTGSLRPPLSCLGPAAKNQQGEIIRLVTCRCGDDCACVGCDAHPSRAMKEGKKDVYIGFNEHRRLSISAAITFQKEENIPSEDGMTSLCGCGCSKRFDECSNCLLRLCSEYNV</sequence>
<comment type="caution">
    <text evidence="2">The sequence shown here is derived from an EMBL/GenBank/DDBJ whole genome shotgun (WGS) entry which is preliminary data.</text>
</comment>
<feature type="compositionally biased region" description="Basic and acidic residues" evidence="1">
    <location>
        <begin position="30"/>
        <end position="42"/>
    </location>
</feature>
<evidence type="ECO:0000256" key="1">
    <source>
        <dbReference type="SAM" id="MobiDB-lite"/>
    </source>
</evidence>
<feature type="region of interest" description="Disordered" evidence="1">
    <location>
        <begin position="1"/>
        <end position="54"/>
    </location>
</feature>
<proteinExistence type="predicted"/>
<evidence type="ECO:0000313" key="2">
    <source>
        <dbReference type="EMBL" id="KAG1535588.1"/>
    </source>
</evidence>
<evidence type="ECO:0000313" key="3">
    <source>
        <dbReference type="Proteomes" id="UP000717996"/>
    </source>
</evidence>
<dbReference type="EMBL" id="JAANIT010002742">
    <property type="protein sequence ID" value="KAG1535588.1"/>
    <property type="molecule type" value="Genomic_DNA"/>
</dbReference>
<organism evidence="2 3">
    <name type="scientific">Rhizopus oryzae</name>
    <name type="common">Mucormycosis agent</name>
    <name type="synonym">Rhizopus arrhizus var. delemar</name>
    <dbReference type="NCBI Taxonomy" id="64495"/>
    <lineage>
        <taxon>Eukaryota</taxon>
        <taxon>Fungi</taxon>
        <taxon>Fungi incertae sedis</taxon>
        <taxon>Mucoromycota</taxon>
        <taxon>Mucoromycotina</taxon>
        <taxon>Mucoromycetes</taxon>
        <taxon>Mucorales</taxon>
        <taxon>Mucorineae</taxon>
        <taxon>Rhizopodaceae</taxon>
        <taxon>Rhizopus</taxon>
    </lineage>
</organism>
<name>A0A9P6XZH3_RHIOR</name>
<accession>A0A9P6XZH3</accession>
<protein>
    <submittedName>
        <fullName evidence="2">Uncharacterized protein</fullName>
    </submittedName>
</protein>
<gene>
    <name evidence="2" type="ORF">G6F51_011458</name>
</gene>
<reference evidence="2" key="1">
    <citation type="journal article" date="2020" name="Microb. Genom.">
        <title>Genetic diversity of clinical and environmental Mucorales isolates obtained from an investigation of mucormycosis cases among solid organ transplant recipients.</title>
        <authorList>
            <person name="Nguyen M.H."/>
            <person name="Kaul D."/>
            <person name="Muto C."/>
            <person name="Cheng S.J."/>
            <person name="Richter R.A."/>
            <person name="Bruno V.M."/>
            <person name="Liu G."/>
            <person name="Beyhan S."/>
            <person name="Sundermann A.J."/>
            <person name="Mounaud S."/>
            <person name="Pasculle A.W."/>
            <person name="Nierman W.C."/>
            <person name="Driscoll E."/>
            <person name="Cumbie R."/>
            <person name="Clancy C.J."/>
            <person name="Dupont C.L."/>
        </authorList>
    </citation>
    <scope>NUCLEOTIDE SEQUENCE</scope>
    <source>
        <strain evidence="2">GL16</strain>
    </source>
</reference>